<dbReference type="NCBIfam" id="TIGR01798">
    <property type="entry name" value="cit_synth_I"/>
    <property type="match status" value="1"/>
</dbReference>
<dbReference type="PANTHER" id="PTHR42871">
    <property type="entry name" value="CITRATE SYNTHASE"/>
    <property type="match status" value="1"/>
</dbReference>
<keyword evidence="4 7" id="KW-0808">Transferase</keyword>
<accession>A0A6C2USV4</accession>
<comment type="catalytic activity">
    <reaction evidence="5 9">
        <text>oxaloacetate + acetyl-CoA + H2O = citrate + CoA + H(+)</text>
        <dbReference type="Rhea" id="RHEA:16845"/>
        <dbReference type="ChEBI" id="CHEBI:15377"/>
        <dbReference type="ChEBI" id="CHEBI:15378"/>
        <dbReference type="ChEBI" id="CHEBI:16452"/>
        <dbReference type="ChEBI" id="CHEBI:16947"/>
        <dbReference type="ChEBI" id="CHEBI:57287"/>
        <dbReference type="ChEBI" id="CHEBI:57288"/>
        <dbReference type="EC" id="2.3.3.16"/>
    </reaction>
</comment>
<evidence type="ECO:0000256" key="3">
    <source>
        <dbReference type="ARBA" id="ARBA00022532"/>
    </source>
</evidence>
<dbReference type="InterPro" id="IPR010953">
    <property type="entry name" value="Citrate_synthase_typ-I"/>
</dbReference>
<dbReference type="InterPro" id="IPR016143">
    <property type="entry name" value="Citrate_synth-like_sm_a-sub"/>
</dbReference>
<dbReference type="RefSeq" id="WP_187356390.1">
    <property type="nucleotide sequence ID" value="NZ_CAAHFH010000003.1"/>
</dbReference>
<evidence type="ECO:0000256" key="2">
    <source>
        <dbReference type="ARBA" id="ARBA00010566"/>
    </source>
</evidence>
<dbReference type="PROSITE" id="PS00480">
    <property type="entry name" value="CITRATE_SYNTHASE"/>
    <property type="match status" value="1"/>
</dbReference>
<dbReference type="CDD" id="cd06114">
    <property type="entry name" value="EcCS_like"/>
    <property type="match status" value="1"/>
</dbReference>
<dbReference type="InterPro" id="IPR002020">
    <property type="entry name" value="Citrate_synthase"/>
</dbReference>
<gene>
    <name evidence="11" type="primary">gltA2_2</name>
    <name evidence="11" type="ORF">SCARR_05142</name>
</gene>
<dbReference type="PIRSF" id="PIRSF001369">
    <property type="entry name" value="Citrate_synth"/>
    <property type="match status" value="1"/>
</dbReference>
<dbReference type="GO" id="GO:0036440">
    <property type="term" value="F:citrate synthase activity"/>
    <property type="evidence" value="ECO:0007669"/>
    <property type="project" value="UniProtKB-EC"/>
</dbReference>
<dbReference type="Proteomes" id="UP000346198">
    <property type="component" value="Unassembled WGS sequence"/>
</dbReference>
<evidence type="ECO:0000256" key="1">
    <source>
        <dbReference type="ARBA" id="ARBA00004751"/>
    </source>
</evidence>
<dbReference type="FunFam" id="1.10.230.10:FF:000002">
    <property type="entry name" value="Citrate synthase"/>
    <property type="match status" value="1"/>
</dbReference>
<dbReference type="Gene3D" id="1.10.230.10">
    <property type="entry name" value="Cytochrome P450-Terp, domain 2"/>
    <property type="match status" value="1"/>
</dbReference>
<evidence type="ECO:0000256" key="10">
    <source>
        <dbReference type="RuleBase" id="RU003406"/>
    </source>
</evidence>
<protein>
    <recommendedName>
        <fullName evidence="6 7">Citrate synthase</fullName>
    </recommendedName>
</protein>
<dbReference type="InterPro" id="IPR019810">
    <property type="entry name" value="Citrate_synthase_AS"/>
</dbReference>
<dbReference type="PRINTS" id="PR00143">
    <property type="entry name" value="CITRTSNTHASE"/>
</dbReference>
<evidence type="ECO:0000313" key="11">
    <source>
        <dbReference type="EMBL" id="VGO23043.1"/>
    </source>
</evidence>
<reference evidence="11 12" key="1">
    <citation type="submission" date="2019-04" db="EMBL/GenBank/DDBJ databases">
        <authorList>
            <person name="Van Vliet M D."/>
        </authorList>
    </citation>
    <scope>NUCLEOTIDE SEQUENCE [LARGE SCALE GENOMIC DNA]</scope>
    <source>
        <strain evidence="11 12">F21</strain>
    </source>
</reference>
<dbReference type="UniPathway" id="UPA00223">
    <property type="reaction ID" value="UER00717"/>
</dbReference>
<organism evidence="11 12">
    <name type="scientific">Pontiella sulfatireligans</name>
    <dbReference type="NCBI Taxonomy" id="2750658"/>
    <lineage>
        <taxon>Bacteria</taxon>
        <taxon>Pseudomonadati</taxon>
        <taxon>Kiritimatiellota</taxon>
        <taxon>Kiritimatiellia</taxon>
        <taxon>Kiritimatiellales</taxon>
        <taxon>Pontiellaceae</taxon>
        <taxon>Pontiella</taxon>
    </lineage>
</organism>
<name>A0A6C2USV4_9BACT</name>
<feature type="active site" evidence="8">
    <location>
        <position position="370"/>
    </location>
</feature>
<dbReference type="GO" id="GO:0005737">
    <property type="term" value="C:cytoplasm"/>
    <property type="evidence" value="ECO:0007669"/>
    <property type="project" value="InterPro"/>
</dbReference>
<dbReference type="PANTHER" id="PTHR42871:SF1">
    <property type="entry name" value="CITRATE SYNTHASE"/>
    <property type="match status" value="1"/>
</dbReference>
<dbReference type="InterPro" id="IPR036969">
    <property type="entry name" value="Citrate_synthase_sf"/>
</dbReference>
<sequence>MSDTIKDLGTAELTFDGKTIILPVFEGSEKEKAVDIRALRKETGMITYDPGFMNTGCCKSDITYIDGEVGILRYRGYDINELAENCEFVDVAYLLVHGSLPNKQQHTEFSENLNSHSLLHEDMRHFFDAYPDHAHPMATLSAMAVSLSTFYPELEDSSIQENIDFKVTRLLSKMRTAAAFAYKKSIGHPIVYPHHNLKYCENFLNMMFRTPVNDYQVDPVVATALNKLLILHADHEQNCSASVVKMVGSAGANLYASISAGICALWGPLHGGANQHVIEMLERIIVEDDGDVKRVIERAKDKNDPFRLMGVGHRVYKSYDPRAKVAKRMCKDVLAKMGVDDPLVELAQELEEAVLADDYFASRSLYPNIDFYTGLTYRAMGIPTDMFTVMFAIGRMPGWIAQWLEMRDDPHGRIGRPRQIYTGPTQRSVN</sequence>
<evidence type="ECO:0000256" key="9">
    <source>
        <dbReference type="RuleBase" id="RU003370"/>
    </source>
</evidence>
<evidence type="ECO:0000256" key="4">
    <source>
        <dbReference type="ARBA" id="ARBA00022679"/>
    </source>
</evidence>
<dbReference type="GO" id="GO:0006099">
    <property type="term" value="P:tricarboxylic acid cycle"/>
    <property type="evidence" value="ECO:0007669"/>
    <property type="project" value="UniProtKB-UniRule"/>
</dbReference>
<dbReference type="InterPro" id="IPR024176">
    <property type="entry name" value="Citrate_synthase_bac-typ"/>
</dbReference>
<dbReference type="Gene3D" id="1.10.580.10">
    <property type="entry name" value="Citrate Synthase, domain 1"/>
    <property type="match status" value="1"/>
</dbReference>
<evidence type="ECO:0000256" key="7">
    <source>
        <dbReference type="PIRNR" id="PIRNR001369"/>
    </source>
</evidence>
<dbReference type="SUPFAM" id="SSF48256">
    <property type="entry name" value="Citrate synthase"/>
    <property type="match status" value="1"/>
</dbReference>
<evidence type="ECO:0000256" key="6">
    <source>
        <dbReference type="NCBIfam" id="TIGR01798"/>
    </source>
</evidence>
<dbReference type="Gene3D" id="2.20.28.60">
    <property type="match status" value="1"/>
</dbReference>
<keyword evidence="12" id="KW-1185">Reference proteome</keyword>
<evidence type="ECO:0000313" key="12">
    <source>
        <dbReference type="Proteomes" id="UP000346198"/>
    </source>
</evidence>
<dbReference type="Pfam" id="PF00285">
    <property type="entry name" value="Citrate_synt"/>
    <property type="match status" value="1"/>
</dbReference>
<dbReference type="NCBIfam" id="NF004126">
    <property type="entry name" value="PRK05614.1"/>
    <property type="match status" value="1"/>
</dbReference>
<comment type="similarity">
    <text evidence="2 7 10">Belongs to the citrate synthase family.</text>
</comment>
<keyword evidence="3 9" id="KW-0816">Tricarboxylic acid cycle</keyword>
<comment type="pathway">
    <text evidence="1 9">Carbohydrate metabolism; tricarboxylic acid cycle; isocitrate from oxaloacetate: step 1/2.</text>
</comment>
<proteinExistence type="inferred from homology"/>
<evidence type="ECO:0000256" key="5">
    <source>
        <dbReference type="ARBA" id="ARBA00049288"/>
    </source>
</evidence>
<dbReference type="EMBL" id="CAAHFH010000003">
    <property type="protein sequence ID" value="VGO23043.1"/>
    <property type="molecule type" value="Genomic_DNA"/>
</dbReference>
<feature type="active site" evidence="8">
    <location>
        <position position="313"/>
    </location>
</feature>
<dbReference type="AlphaFoldDB" id="A0A6C2USV4"/>
<evidence type="ECO:0000256" key="8">
    <source>
        <dbReference type="PIRSR" id="PIRSR001369-1"/>
    </source>
</evidence>
<dbReference type="InterPro" id="IPR016142">
    <property type="entry name" value="Citrate_synth-like_lrg_a-sub"/>
</dbReference>